<accession>A0A1I6G1F4</accession>
<evidence type="ECO:0000256" key="1">
    <source>
        <dbReference type="ARBA" id="ARBA00004651"/>
    </source>
</evidence>
<protein>
    <submittedName>
        <fullName evidence="8">Polysaccharide transporter, PST family</fullName>
    </submittedName>
</protein>
<proteinExistence type="inferred from homology"/>
<evidence type="ECO:0000256" key="3">
    <source>
        <dbReference type="ARBA" id="ARBA00022475"/>
    </source>
</evidence>
<feature type="transmembrane region" description="Helical" evidence="7">
    <location>
        <begin position="371"/>
        <end position="392"/>
    </location>
</feature>
<gene>
    <name evidence="8" type="ORF">SAMN04488124_0712</name>
</gene>
<feature type="transmembrane region" description="Helical" evidence="7">
    <location>
        <begin position="455"/>
        <end position="479"/>
    </location>
</feature>
<organism evidence="8 9">
    <name type="scientific">Halogeometricum limi</name>
    <dbReference type="NCBI Taxonomy" id="555875"/>
    <lineage>
        <taxon>Archaea</taxon>
        <taxon>Methanobacteriati</taxon>
        <taxon>Methanobacteriota</taxon>
        <taxon>Stenosarchaea group</taxon>
        <taxon>Halobacteria</taxon>
        <taxon>Halobacteriales</taxon>
        <taxon>Haloferacaceae</taxon>
        <taxon>Halogeometricum</taxon>
    </lineage>
</organism>
<sequence>MIDRLRRAVKRLSPGGTVAQRAIKGGAWVGSMNVLGRVLQLATILVLARLLGPTAFGVFGIATLAIHAFQRLTQMGLDEALVSNREDDVNAYLDTAWTLRLIRGLTLAAVVYFSAPFIGSVFDAPNVVPVIRVLGIVPLLGGIQNPGIVYFSKDMAFHKQFGLQMGARLFETAVSLGIALYDPTIWALVGGLLANKAARVVVSYLLHDYRPRVALDVGRASEMLDYGRWIFVSGALSYLSNEGDDAFVGWFLGSTALGYYTLAFRLSNAPATEVTHTISQTVFPAYAKLQDELESLKTGYANTLQVTTLVSFPMAAGIAVVAEPFTRVVLGTDWLPMVVPLQLLAVYGLLRSVRSTAIPLFRAVGKPNYETVTRTLNVGVMFLALYPLSAAYGLAGTVGATVVGAAIATPVAGLFVVRILEGGAFDLLSRVFYPAAASALMLAAVVAVQNATAEYGALVTLVLSILTGAVVYPVVVLLADRQFDVGLDRLVQTVKNGVR</sequence>
<name>A0A1I6G1F4_9EURY</name>
<evidence type="ECO:0000256" key="2">
    <source>
        <dbReference type="ARBA" id="ARBA00007430"/>
    </source>
</evidence>
<feature type="transmembrane region" description="Helical" evidence="7">
    <location>
        <begin position="38"/>
        <end position="66"/>
    </location>
</feature>
<keyword evidence="5 7" id="KW-1133">Transmembrane helix</keyword>
<dbReference type="RefSeq" id="WP_089876789.1">
    <property type="nucleotide sequence ID" value="NZ_FOYS01000001.1"/>
</dbReference>
<dbReference type="GO" id="GO:0005886">
    <property type="term" value="C:plasma membrane"/>
    <property type="evidence" value="ECO:0007669"/>
    <property type="project" value="UniProtKB-SubCell"/>
</dbReference>
<dbReference type="CDD" id="cd13127">
    <property type="entry name" value="MATE_tuaB_like"/>
    <property type="match status" value="1"/>
</dbReference>
<keyword evidence="4 7" id="KW-0812">Transmembrane</keyword>
<dbReference type="STRING" id="555875.SAMN04488124_0712"/>
<comment type="similarity">
    <text evidence="2">Belongs to the polysaccharide synthase family.</text>
</comment>
<keyword evidence="3" id="KW-1003">Cell membrane</keyword>
<evidence type="ECO:0000256" key="6">
    <source>
        <dbReference type="ARBA" id="ARBA00023136"/>
    </source>
</evidence>
<evidence type="ECO:0000256" key="5">
    <source>
        <dbReference type="ARBA" id="ARBA00022989"/>
    </source>
</evidence>
<feature type="transmembrane region" description="Helical" evidence="7">
    <location>
        <begin position="101"/>
        <end position="118"/>
    </location>
</feature>
<dbReference type="Proteomes" id="UP000243250">
    <property type="component" value="Unassembled WGS sequence"/>
</dbReference>
<dbReference type="PANTHER" id="PTHR30250">
    <property type="entry name" value="PST FAMILY PREDICTED COLANIC ACID TRANSPORTER"/>
    <property type="match status" value="1"/>
</dbReference>
<dbReference type="InterPro" id="IPR050833">
    <property type="entry name" value="Poly_Biosynth_Transport"/>
</dbReference>
<feature type="transmembrane region" description="Helical" evidence="7">
    <location>
        <begin position="398"/>
        <end position="419"/>
    </location>
</feature>
<comment type="subcellular location">
    <subcellularLocation>
        <location evidence="1">Cell membrane</location>
        <topology evidence="1">Multi-pass membrane protein</topology>
    </subcellularLocation>
</comment>
<keyword evidence="9" id="KW-1185">Reference proteome</keyword>
<evidence type="ECO:0000256" key="7">
    <source>
        <dbReference type="SAM" id="Phobius"/>
    </source>
</evidence>
<evidence type="ECO:0000256" key="4">
    <source>
        <dbReference type="ARBA" id="ARBA00022692"/>
    </source>
</evidence>
<feature type="transmembrane region" description="Helical" evidence="7">
    <location>
        <begin position="431"/>
        <end position="449"/>
    </location>
</feature>
<evidence type="ECO:0000313" key="8">
    <source>
        <dbReference type="EMBL" id="SFR36019.1"/>
    </source>
</evidence>
<dbReference type="EMBL" id="FOYS01000001">
    <property type="protein sequence ID" value="SFR36019.1"/>
    <property type="molecule type" value="Genomic_DNA"/>
</dbReference>
<reference evidence="9" key="1">
    <citation type="submission" date="2016-10" db="EMBL/GenBank/DDBJ databases">
        <authorList>
            <person name="Varghese N."/>
            <person name="Submissions S."/>
        </authorList>
    </citation>
    <scope>NUCLEOTIDE SEQUENCE [LARGE SCALE GENOMIC DNA]</scope>
    <source>
        <strain evidence="9">CGMCC 1.8711</strain>
    </source>
</reference>
<dbReference type="Pfam" id="PF13440">
    <property type="entry name" value="Polysacc_synt_3"/>
    <property type="match status" value="1"/>
</dbReference>
<feature type="transmembrane region" description="Helical" evidence="7">
    <location>
        <begin position="130"/>
        <end position="151"/>
    </location>
</feature>
<evidence type="ECO:0000313" key="9">
    <source>
        <dbReference type="Proteomes" id="UP000243250"/>
    </source>
</evidence>
<dbReference type="PANTHER" id="PTHR30250:SF10">
    <property type="entry name" value="LIPOPOLYSACCHARIDE BIOSYNTHESIS PROTEIN WZXC"/>
    <property type="match status" value="1"/>
</dbReference>
<dbReference type="OrthoDB" id="202076at2157"/>
<keyword evidence="6 7" id="KW-0472">Membrane</keyword>
<dbReference type="AlphaFoldDB" id="A0A1I6G1F4"/>